<evidence type="ECO:0000256" key="11">
    <source>
        <dbReference type="ARBA" id="ARBA00023180"/>
    </source>
</evidence>
<evidence type="ECO:0000256" key="10">
    <source>
        <dbReference type="ARBA" id="ARBA00023136"/>
    </source>
</evidence>
<dbReference type="PANTHER" id="PTHR10361">
    <property type="entry name" value="SODIUM-BILE ACID COTRANSPORTER"/>
    <property type="match status" value="1"/>
</dbReference>
<comment type="similarity">
    <text evidence="2">Belongs to the bile acid:sodium symporter (BASS) (TC 2.A.28) family.</text>
</comment>
<feature type="transmembrane region" description="Helical" evidence="13">
    <location>
        <begin position="62"/>
        <end position="83"/>
    </location>
</feature>
<keyword evidence="10 13" id="KW-0472">Membrane</keyword>
<feature type="transmembrane region" description="Helical" evidence="13">
    <location>
        <begin position="95"/>
        <end position="116"/>
    </location>
</feature>
<dbReference type="PANTHER" id="PTHR10361:SF55">
    <property type="entry name" value="SODIUM-DEPENDENT ORGANIC ANION TRANSPORTER"/>
    <property type="match status" value="1"/>
</dbReference>
<keyword evidence="5" id="KW-0769">Symport</keyword>
<evidence type="ECO:0000256" key="8">
    <source>
        <dbReference type="ARBA" id="ARBA00023055"/>
    </source>
</evidence>
<reference evidence="14" key="3">
    <citation type="submission" date="2025-09" db="UniProtKB">
        <authorList>
            <consortium name="Ensembl"/>
        </authorList>
    </citation>
    <scope>IDENTIFICATION</scope>
    <source>
        <strain evidence="14">Glennie</strain>
    </source>
</reference>
<feature type="transmembrane region" description="Helical" evidence="13">
    <location>
        <begin position="191"/>
        <end position="213"/>
    </location>
</feature>
<evidence type="ECO:0000256" key="5">
    <source>
        <dbReference type="ARBA" id="ARBA00022847"/>
    </source>
</evidence>
<dbReference type="FunFam" id="1.20.1530.20:FF:000010">
    <property type="entry name" value="Solute carrier family 10 member 6"/>
    <property type="match status" value="1"/>
</dbReference>
<protein>
    <submittedName>
        <fullName evidence="14">Solute carrier family 10 member 6</fullName>
    </submittedName>
</protein>
<evidence type="ECO:0000256" key="13">
    <source>
        <dbReference type="SAM" id="Phobius"/>
    </source>
</evidence>
<dbReference type="RefSeq" id="XP_028932227.1">
    <property type="nucleotide sequence ID" value="XM_029076394.2"/>
</dbReference>
<feature type="transmembrane region" description="Helical" evidence="13">
    <location>
        <begin position="225"/>
        <end position="245"/>
    </location>
</feature>
<keyword evidence="4 13" id="KW-0812">Transmembrane</keyword>
<evidence type="ECO:0000256" key="9">
    <source>
        <dbReference type="ARBA" id="ARBA00023065"/>
    </source>
</evidence>
<dbReference type="GO" id="GO:0008508">
    <property type="term" value="F:bile acid:sodium symporter activity"/>
    <property type="evidence" value="ECO:0000318"/>
    <property type="project" value="GO_Central"/>
</dbReference>
<keyword evidence="6 13" id="KW-1133">Transmembrane helix</keyword>
<evidence type="ECO:0000256" key="6">
    <source>
        <dbReference type="ARBA" id="ARBA00022989"/>
    </source>
</evidence>
<evidence type="ECO:0000256" key="1">
    <source>
        <dbReference type="ARBA" id="ARBA00004141"/>
    </source>
</evidence>
<dbReference type="Ensembl" id="ENSOANT00000058521.1">
    <property type="protein sequence ID" value="ENSOANP00000041010.1"/>
    <property type="gene ID" value="ENSOANG00000037189.1"/>
</dbReference>
<evidence type="ECO:0000256" key="12">
    <source>
        <dbReference type="ARBA" id="ARBA00023201"/>
    </source>
</evidence>
<name>A0A6I8NIU8_ORNAN</name>
<dbReference type="GO" id="GO:0015721">
    <property type="term" value="P:bile acid and bile salt transport"/>
    <property type="evidence" value="ECO:0000318"/>
    <property type="project" value="GO_Central"/>
</dbReference>
<keyword evidence="12" id="KW-0739">Sodium transport</keyword>
<evidence type="ECO:0000256" key="7">
    <source>
        <dbReference type="ARBA" id="ARBA00023053"/>
    </source>
</evidence>
<dbReference type="InParanoid" id="A0A6I8NIU8"/>
<accession>A0A6I8NIU8</accession>
<dbReference type="GeneID" id="100085567"/>
<dbReference type="GeneTree" id="ENSGT00950000182808"/>
<dbReference type="InterPro" id="IPR004710">
    <property type="entry name" value="Bilac:Na_transpt"/>
</dbReference>
<evidence type="ECO:0000256" key="3">
    <source>
        <dbReference type="ARBA" id="ARBA00022448"/>
    </source>
</evidence>
<dbReference type="AlphaFoldDB" id="A0A6I8NIU8"/>
<dbReference type="GO" id="GO:0016020">
    <property type="term" value="C:membrane"/>
    <property type="evidence" value="ECO:0007669"/>
    <property type="project" value="UniProtKB-SubCell"/>
</dbReference>
<feature type="transmembrane region" description="Helical" evidence="13">
    <location>
        <begin position="123"/>
        <end position="145"/>
    </location>
</feature>
<evidence type="ECO:0000313" key="14">
    <source>
        <dbReference type="Ensembl" id="ENSOANP00000041010.1"/>
    </source>
</evidence>
<dbReference type="Proteomes" id="UP000002279">
    <property type="component" value="Chromosome 12"/>
</dbReference>
<dbReference type="Bgee" id="ENSOANG00000037189">
    <property type="expression patterns" value="Expressed in testis and 4 other cell types or tissues"/>
</dbReference>
<keyword evidence="9" id="KW-0406">Ion transport</keyword>
<keyword evidence="11" id="KW-0325">Glycoprotein</keyword>
<reference evidence="14 15" key="1">
    <citation type="journal article" date="2008" name="Nature">
        <title>Genome analysis of the platypus reveals unique signatures of evolution.</title>
        <authorList>
            <person name="Warren W.C."/>
            <person name="Hillier L.W."/>
            <person name="Marshall Graves J.A."/>
            <person name="Birney E."/>
            <person name="Ponting C.P."/>
            <person name="Grutzner F."/>
            <person name="Belov K."/>
            <person name="Miller W."/>
            <person name="Clarke L."/>
            <person name="Chinwalla A.T."/>
            <person name="Yang S.P."/>
            <person name="Heger A."/>
            <person name="Locke D.P."/>
            <person name="Miethke P."/>
            <person name="Waters P.D."/>
            <person name="Veyrunes F."/>
            <person name="Fulton L."/>
            <person name="Fulton B."/>
            <person name="Graves T."/>
            <person name="Wallis J."/>
            <person name="Puente X.S."/>
            <person name="Lopez-Otin C."/>
            <person name="Ordonez G.R."/>
            <person name="Eichler E.E."/>
            <person name="Chen L."/>
            <person name="Cheng Z."/>
            <person name="Deakin J.E."/>
            <person name="Alsop A."/>
            <person name="Thompson K."/>
            <person name="Kirby P."/>
            <person name="Papenfuss A.T."/>
            <person name="Wakefield M.J."/>
            <person name="Olender T."/>
            <person name="Lancet D."/>
            <person name="Huttley G.A."/>
            <person name="Smit A.F."/>
            <person name="Pask A."/>
            <person name="Temple-Smith P."/>
            <person name="Batzer M.A."/>
            <person name="Walker J.A."/>
            <person name="Konkel M.K."/>
            <person name="Harris R.S."/>
            <person name="Whittington C.M."/>
            <person name="Wong E.S."/>
            <person name="Gemmell N.J."/>
            <person name="Buschiazzo E."/>
            <person name="Vargas Jentzsch I.M."/>
            <person name="Merkel A."/>
            <person name="Schmitz J."/>
            <person name="Zemann A."/>
            <person name="Churakov G."/>
            <person name="Kriegs J.O."/>
            <person name="Brosius J."/>
            <person name="Murchison E.P."/>
            <person name="Sachidanandam R."/>
            <person name="Smith C."/>
            <person name="Hannon G.J."/>
            <person name="Tsend-Ayush E."/>
            <person name="McMillan D."/>
            <person name="Attenborough R."/>
            <person name="Rens W."/>
            <person name="Ferguson-Smith M."/>
            <person name="Lefevre C.M."/>
            <person name="Sharp J.A."/>
            <person name="Nicholas K.R."/>
            <person name="Ray D.A."/>
            <person name="Kube M."/>
            <person name="Reinhardt R."/>
            <person name="Pringle T.H."/>
            <person name="Taylor J."/>
            <person name="Jones R.C."/>
            <person name="Nixon B."/>
            <person name="Dacheux J.L."/>
            <person name="Niwa H."/>
            <person name="Sekita Y."/>
            <person name="Huang X."/>
            <person name="Stark A."/>
            <person name="Kheradpour P."/>
            <person name="Kellis M."/>
            <person name="Flicek P."/>
            <person name="Chen Y."/>
            <person name="Webber C."/>
            <person name="Hardison R."/>
            <person name="Nelson J."/>
            <person name="Hallsworth-Pepin K."/>
            <person name="Delehaunty K."/>
            <person name="Markovic C."/>
            <person name="Minx P."/>
            <person name="Feng Y."/>
            <person name="Kremitzki C."/>
            <person name="Mitreva M."/>
            <person name="Glasscock J."/>
            <person name="Wylie T."/>
            <person name="Wohldmann P."/>
            <person name="Thiru P."/>
            <person name="Nhan M.N."/>
            <person name="Pohl C.S."/>
            <person name="Smith S.M."/>
            <person name="Hou S."/>
            <person name="Nefedov M."/>
            <person name="de Jong P.J."/>
            <person name="Renfree M.B."/>
            <person name="Mardis E.R."/>
            <person name="Wilson R.K."/>
        </authorList>
    </citation>
    <scope>NUCLEOTIDE SEQUENCE [LARGE SCALE GENOMIC DNA]</scope>
    <source>
        <strain evidence="14 15">Glennie</strain>
    </source>
</reference>
<feature type="transmembrane region" description="Helical" evidence="13">
    <location>
        <begin position="157"/>
        <end position="179"/>
    </location>
</feature>
<dbReference type="KEGG" id="oaa:100085567"/>
<organism evidence="14 15">
    <name type="scientific">Ornithorhynchus anatinus</name>
    <name type="common">Duckbill platypus</name>
    <dbReference type="NCBI Taxonomy" id="9258"/>
    <lineage>
        <taxon>Eukaryota</taxon>
        <taxon>Metazoa</taxon>
        <taxon>Chordata</taxon>
        <taxon>Craniata</taxon>
        <taxon>Vertebrata</taxon>
        <taxon>Euteleostomi</taxon>
        <taxon>Mammalia</taxon>
        <taxon>Monotremata</taxon>
        <taxon>Ornithorhynchidae</taxon>
        <taxon>Ornithorhynchus</taxon>
    </lineage>
</organism>
<proteinExistence type="inferred from homology"/>
<keyword evidence="8" id="KW-0445">Lipid transport</keyword>
<gene>
    <name evidence="14" type="primary">SLC10A6</name>
</gene>
<sequence length="390" mass="42250">MAKGSGGPGPPLNRTEAGPALVLGGGLELAFTGALTAMMALVMFALGCTVDGRKLWGHIRRPWGIAVGLLCQFGLMPLTAYLLVTGFSLKPAHAIAVLIMGCCPGGTISNIFTYWVDGDMDLSISLTTCSTVAALGLLPLCLSLYTPSWGLEPSLTVPYQNIGIALLCLIIPVGCGVFVNHMWPKQSRIILRAGAIVGGVLLLVVAVACPVVYKGSWNLDVSLLIISIIFPLIGYVAGFLLSLLAQQPWKRCRTISLETGAQNIQMCSTMLQLSFSADQLAQMFTFPLIYGFFQLLDGFLVVVVYQLFKRLKANKEKDLNEAESSPKDEANAVFQEAEEEEVVRMFPGAVFDNQSQQDSGNNRTLPKNMRNCMPNGLNILTQQLLKQEER</sequence>
<dbReference type="CTD" id="345274"/>
<comment type="subcellular location">
    <subcellularLocation>
        <location evidence="1">Membrane</location>
        <topology evidence="1">Multi-pass membrane protein</topology>
    </subcellularLocation>
</comment>
<feature type="transmembrane region" description="Helical" evidence="13">
    <location>
        <begin position="29"/>
        <end position="50"/>
    </location>
</feature>
<reference evidence="14" key="2">
    <citation type="submission" date="2025-08" db="UniProtKB">
        <authorList>
            <consortium name="Ensembl"/>
        </authorList>
    </citation>
    <scope>IDENTIFICATION</scope>
    <source>
        <strain evidence="14">Glennie</strain>
    </source>
</reference>
<dbReference type="InterPro" id="IPR002657">
    <property type="entry name" value="BilAc:Na_symport/Acr3"/>
</dbReference>
<evidence type="ECO:0000313" key="15">
    <source>
        <dbReference type="Proteomes" id="UP000002279"/>
    </source>
</evidence>
<dbReference type="OMA" id="CLYLYTW"/>
<evidence type="ECO:0000256" key="2">
    <source>
        <dbReference type="ARBA" id="ARBA00006528"/>
    </source>
</evidence>
<evidence type="ECO:0000256" key="4">
    <source>
        <dbReference type="ARBA" id="ARBA00022692"/>
    </source>
</evidence>
<dbReference type="Gene3D" id="1.20.1530.20">
    <property type="match status" value="1"/>
</dbReference>
<feature type="transmembrane region" description="Helical" evidence="13">
    <location>
        <begin position="287"/>
        <end position="308"/>
    </location>
</feature>
<keyword evidence="15" id="KW-1185">Reference proteome</keyword>
<dbReference type="Pfam" id="PF01758">
    <property type="entry name" value="SBF"/>
    <property type="match status" value="1"/>
</dbReference>
<keyword evidence="7" id="KW-0915">Sodium</keyword>
<dbReference type="InterPro" id="IPR038770">
    <property type="entry name" value="Na+/solute_symporter_sf"/>
</dbReference>
<dbReference type="FunCoup" id="A0A6I8NIU8">
    <property type="interactions" value="41"/>
</dbReference>
<keyword evidence="3" id="KW-0813">Transport</keyword>
<dbReference type="OrthoDB" id="203097at2759"/>